<dbReference type="InterPro" id="IPR024535">
    <property type="entry name" value="RHGA/B-epi-like_pectate_lyase"/>
</dbReference>
<sequence length="580" mass="61213">MTAGIDNRELADFPPAQVVTGSDLVYTASGQSLAEQATTVTQLQNYIISPIANSTLNQTASLNGNETVPIGKSGLFQTTLNKIALWIVNAYQGYTSSATGAVAQTLQSKLQDTFSLKDFGAKGDGVTNDDVAITNWLAALQTGMCGYIPSGIYVFTTRKIAPLLNNISIRGDGARSSVFLYAGTDAATDLFTVGDGVLSMTGWSFTGFRIDSSTVMTSGAALRIRRMQNGSNLFDVDAGLLSGNRNLWDGIWLDNVNICKYTYGNISTQNEGLKMNGSSTNDEGSDIYLDDLVISYCGVGYHVGGGQGGVYFGKTLAFGNGTNYRVDNGLATRLNREIFFSSECVSDGCKDYGIHINDTLTGSAPISMNAFVGSAGLIGAGGAGVCIYVQSWPAGRITMGAGQLFNATSHGMRVDDTTTYIDIDSARHIFNNGGYGIYAPNVTSNISYEGRAWQNALGNFSPNSNVGAWTSFNITPFAASGTIASASGYGRYRLRGKTIEAVVVVDIITNGTGAGSVNVTMPFQSYDFAIGKGRENAVIGKGLQAIMSANSANLSITNDDNTYPGATGYKLIVSIVYETV</sequence>
<feature type="domain" description="Rhamnogalacturonase A/B/Epimerase-like pectate lyase" evidence="1">
    <location>
        <begin position="114"/>
        <end position="354"/>
    </location>
</feature>
<keyword evidence="3" id="KW-1185">Reference proteome</keyword>
<dbReference type="SUPFAM" id="SSF51126">
    <property type="entry name" value="Pectin lyase-like"/>
    <property type="match status" value="1"/>
</dbReference>
<proteinExistence type="predicted"/>
<dbReference type="RefSeq" id="WP_343493260.1">
    <property type="nucleotide sequence ID" value="NZ_JBCPYA010000008.1"/>
</dbReference>
<dbReference type="Gene3D" id="2.160.20.10">
    <property type="entry name" value="Single-stranded right-handed beta-helix, Pectin lyase-like"/>
    <property type="match status" value="1"/>
</dbReference>
<dbReference type="Pfam" id="PF12708">
    <property type="entry name" value="Pect-lyase_RHGA_epim"/>
    <property type="match status" value="1"/>
</dbReference>
<dbReference type="InterPro" id="IPR012334">
    <property type="entry name" value="Pectin_lyas_fold"/>
</dbReference>
<comment type="caution">
    <text evidence="2">The sequence shown here is derived from an EMBL/GenBank/DDBJ whole genome shotgun (WGS) entry which is preliminary data.</text>
</comment>
<dbReference type="InterPro" id="IPR011050">
    <property type="entry name" value="Pectin_lyase_fold/virulence"/>
</dbReference>
<accession>A0ABU9WNH3</accession>
<name>A0ABU9WNH3_9BURK</name>
<dbReference type="EMBL" id="JBCPYA010000008">
    <property type="protein sequence ID" value="MEN2472345.1"/>
    <property type="molecule type" value="Genomic_DNA"/>
</dbReference>
<reference evidence="2 3" key="1">
    <citation type="submission" date="2024-05" db="EMBL/GenBank/DDBJ databases">
        <title>Burkholderia sp. Nov. a novel bacteria isolated from rhizosphere soil of Camellia sinensis.</title>
        <authorList>
            <person name="Dong Y."/>
        </authorList>
    </citation>
    <scope>NUCLEOTIDE SEQUENCE [LARGE SCALE GENOMIC DNA]</scope>
    <source>
        <strain evidence="2 3">GS2Y</strain>
    </source>
</reference>
<dbReference type="Proteomes" id="UP001466933">
    <property type="component" value="Unassembled WGS sequence"/>
</dbReference>
<protein>
    <submittedName>
        <fullName evidence="2">Glycosyl hydrolase family 28-related protein</fullName>
    </submittedName>
</protein>
<dbReference type="GO" id="GO:0016787">
    <property type="term" value="F:hydrolase activity"/>
    <property type="evidence" value="ECO:0007669"/>
    <property type="project" value="UniProtKB-KW"/>
</dbReference>
<evidence type="ECO:0000313" key="2">
    <source>
        <dbReference type="EMBL" id="MEN2472345.1"/>
    </source>
</evidence>
<keyword evidence="2" id="KW-0378">Hydrolase</keyword>
<evidence type="ECO:0000313" key="3">
    <source>
        <dbReference type="Proteomes" id="UP001466933"/>
    </source>
</evidence>
<organism evidence="2 3">
    <name type="scientific">Burkholderia theae</name>
    <dbReference type="NCBI Taxonomy" id="3143496"/>
    <lineage>
        <taxon>Bacteria</taxon>
        <taxon>Pseudomonadati</taxon>
        <taxon>Pseudomonadota</taxon>
        <taxon>Betaproteobacteria</taxon>
        <taxon>Burkholderiales</taxon>
        <taxon>Burkholderiaceae</taxon>
        <taxon>Burkholderia</taxon>
    </lineage>
</organism>
<gene>
    <name evidence="2" type="ORF">VOI36_20785</name>
</gene>
<evidence type="ECO:0000259" key="1">
    <source>
        <dbReference type="Pfam" id="PF12708"/>
    </source>
</evidence>